<feature type="chain" id="PRO_5006015949" evidence="1">
    <location>
        <begin position="23"/>
        <end position="82"/>
    </location>
</feature>
<proteinExistence type="predicted"/>
<evidence type="ECO:0000256" key="1">
    <source>
        <dbReference type="SAM" id="SignalP"/>
    </source>
</evidence>
<evidence type="ECO:0000313" key="3">
    <source>
        <dbReference type="EMBL" id="CUJ84795.1"/>
    </source>
</evidence>
<protein>
    <submittedName>
        <fullName evidence="3">EF hand</fullName>
    </submittedName>
</protein>
<evidence type="ECO:0000313" key="4">
    <source>
        <dbReference type="Proteomes" id="UP000051260"/>
    </source>
</evidence>
<dbReference type="STRING" id="1715692.RUE5091_00262"/>
<dbReference type="PROSITE" id="PS50222">
    <property type="entry name" value="EF_HAND_2"/>
    <property type="match status" value="1"/>
</dbReference>
<dbReference type="GO" id="GO:0005509">
    <property type="term" value="F:calcium ion binding"/>
    <property type="evidence" value="ECO:0007669"/>
    <property type="project" value="InterPro"/>
</dbReference>
<dbReference type="Gene3D" id="1.10.238.10">
    <property type="entry name" value="EF-hand"/>
    <property type="match status" value="1"/>
</dbReference>
<dbReference type="RefSeq" id="WP_058280058.1">
    <property type="nucleotide sequence ID" value="NZ_CYUD01000001.1"/>
</dbReference>
<feature type="domain" description="EF-hand" evidence="2">
    <location>
        <begin position="41"/>
        <end position="76"/>
    </location>
</feature>
<dbReference type="PROSITE" id="PS00018">
    <property type="entry name" value="EF_HAND_1"/>
    <property type="match status" value="1"/>
</dbReference>
<keyword evidence="4" id="KW-1185">Reference proteome</keyword>
<reference evidence="4" key="1">
    <citation type="submission" date="2015-09" db="EMBL/GenBank/DDBJ databases">
        <authorList>
            <person name="Rodrigo-Torres L."/>
            <person name="Arahal D.R."/>
        </authorList>
    </citation>
    <scope>NUCLEOTIDE SEQUENCE [LARGE SCALE GENOMIC DNA]</scope>
    <source>
        <strain evidence="4">CECT 5091</strain>
    </source>
</reference>
<keyword evidence="1" id="KW-0732">Signal</keyword>
<dbReference type="Proteomes" id="UP000051260">
    <property type="component" value="Unassembled WGS sequence"/>
</dbReference>
<dbReference type="InterPro" id="IPR002048">
    <property type="entry name" value="EF_hand_dom"/>
</dbReference>
<gene>
    <name evidence="3" type="ORF">RUE5091_00262</name>
</gene>
<dbReference type="AlphaFoldDB" id="A0A0N7M883"/>
<evidence type="ECO:0000259" key="2">
    <source>
        <dbReference type="PROSITE" id="PS50222"/>
    </source>
</evidence>
<name>A0A0N7M883_9RHOB</name>
<accession>A0A0N7M883</accession>
<dbReference type="Pfam" id="PF13202">
    <property type="entry name" value="EF-hand_5"/>
    <property type="match status" value="2"/>
</dbReference>
<dbReference type="SUPFAM" id="SSF47473">
    <property type="entry name" value="EF-hand"/>
    <property type="match status" value="1"/>
</dbReference>
<dbReference type="EMBL" id="CYUD01000001">
    <property type="protein sequence ID" value="CUJ84795.1"/>
    <property type="molecule type" value="Genomic_DNA"/>
</dbReference>
<sequence>MNRFFYAVFLASILATTAGAMTADVDTDGDGFASMAELQVVYPDLTEEVFQEIDTDGDGLVNDEEMLVAIDAELIADPEGDT</sequence>
<dbReference type="InterPro" id="IPR018247">
    <property type="entry name" value="EF_Hand_1_Ca_BS"/>
</dbReference>
<feature type="signal peptide" evidence="1">
    <location>
        <begin position="1"/>
        <end position="22"/>
    </location>
</feature>
<dbReference type="OrthoDB" id="5470953at2"/>
<dbReference type="InterPro" id="IPR011992">
    <property type="entry name" value="EF-hand-dom_pair"/>
</dbReference>
<organism evidence="3 4">
    <name type="scientific">Ruegeria denitrificans</name>
    <dbReference type="NCBI Taxonomy" id="1715692"/>
    <lineage>
        <taxon>Bacteria</taxon>
        <taxon>Pseudomonadati</taxon>
        <taxon>Pseudomonadota</taxon>
        <taxon>Alphaproteobacteria</taxon>
        <taxon>Rhodobacterales</taxon>
        <taxon>Roseobacteraceae</taxon>
        <taxon>Ruegeria</taxon>
    </lineage>
</organism>